<proteinExistence type="predicted"/>
<reference evidence="1 2" key="1">
    <citation type="submission" date="2019-08" db="EMBL/GenBank/DDBJ databases">
        <title>Draft genome sequencing and comparative genomics of hatchery-associated Vibrios.</title>
        <authorList>
            <person name="Kehlet-Delgado H."/>
            <person name="Mueller R.S."/>
        </authorList>
    </citation>
    <scope>NUCLEOTIDE SEQUENCE [LARGE SCALE GENOMIC DNA]</scope>
    <source>
        <strain evidence="1 2">01-65-5-1</strain>
    </source>
</reference>
<sequence length="76" mass="8569">MRTIIKARHHTDNKTKLTPQVDAFIYKSVVDAAAYTLKPRTAIRENPQSNIELDIKKPARIERAKQAVGDLKNKAA</sequence>
<dbReference type="EMBL" id="VTXO01000016">
    <property type="protein sequence ID" value="NOI83393.1"/>
    <property type="molecule type" value="Genomic_DNA"/>
</dbReference>
<dbReference type="Proteomes" id="UP000572722">
    <property type="component" value="Unassembled WGS sequence"/>
</dbReference>
<gene>
    <name evidence="1" type="ORF">F0237_22290</name>
</gene>
<name>A0AAE5GUJ8_9VIBR</name>
<organism evidence="1 2">
    <name type="scientific">Vibrio tubiashii</name>
    <dbReference type="NCBI Taxonomy" id="29498"/>
    <lineage>
        <taxon>Bacteria</taxon>
        <taxon>Pseudomonadati</taxon>
        <taxon>Pseudomonadota</taxon>
        <taxon>Gammaproteobacteria</taxon>
        <taxon>Vibrionales</taxon>
        <taxon>Vibrionaceae</taxon>
        <taxon>Vibrio</taxon>
        <taxon>Vibrio oreintalis group</taxon>
    </lineage>
</organism>
<comment type="caution">
    <text evidence="1">The sequence shown here is derived from an EMBL/GenBank/DDBJ whole genome shotgun (WGS) entry which is preliminary data.</text>
</comment>
<accession>A0AAE5GUJ8</accession>
<dbReference type="AlphaFoldDB" id="A0AAE5GUJ8"/>
<evidence type="ECO:0000313" key="1">
    <source>
        <dbReference type="EMBL" id="NOI83393.1"/>
    </source>
</evidence>
<protein>
    <submittedName>
        <fullName evidence="1">Uncharacterized protein</fullName>
    </submittedName>
</protein>
<evidence type="ECO:0000313" key="2">
    <source>
        <dbReference type="Proteomes" id="UP000572722"/>
    </source>
</evidence>